<keyword evidence="4" id="KW-0769">Symport</keyword>
<keyword evidence="2" id="KW-0813">Transport</keyword>
<evidence type="ECO:0000256" key="1">
    <source>
        <dbReference type="ARBA" id="ARBA00004141"/>
    </source>
</evidence>
<sequence>MSTLPDVSPWLVMSQVVPSFQPPFAMWPLIRFTSERAVMGRFANGGGVRWLARTLFGVIPAANVWLVGVVLTG</sequence>
<dbReference type="AlphaFoldDB" id="A0A328ZI01"/>
<dbReference type="PANTHER" id="PTHR11706:SF33">
    <property type="entry name" value="NATURAL RESISTANCE-ASSOCIATED MACROPHAGE PROTEIN 2"/>
    <property type="match status" value="1"/>
</dbReference>
<dbReference type="Pfam" id="PF01566">
    <property type="entry name" value="Nramp"/>
    <property type="match status" value="1"/>
</dbReference>
<dbReference type="GO" id="GO:0015086">
    <property type="term" value="F:cadmium ion transmembrane transporter activity"/>
    <property type="evidence" value="ECO:0007669"/>
    <property type="project" value="TreeGrafter"/>
</dbReference>
<proteinExistence type="predicted"/>
<accession>A0A328ZI01</accession>
<keyword evidence="6 7" id="KW-0472">Membrane</keyword>
<keyword evidence="5 7" id="KW-1133">Transmembrane helix</keyword>
<dbReference type="GO" id="GO:0005384">
    <property type="term" value="F:manganese ion transmembrane transporter activity"/>
    <property type="evidence" value="ECO:0007669"/>
    <property type="project" value="TreeGrafter"/>
</dbReference>
<protein>
    <submittedName>
        <fullName evidence="8">Manganese transport protein</fullName>
    </submittedName>
</protein>
<keyword evidence="3 7" id="KW-0812">Transmembrane</keyword>
<dbReference type="GO" id="GO:0015293">
    <property type="term" value="F:symporter activity"/>
    <property type="evidence" value="ECO:0007669"/>
    <property type="project" value="UniProtKB-KW"/>
</dbReference>
<evidence type="ECO:0000256" key="4">
    <source>
        <dbReference type="ARBA" id="ARBA00022847"/>
    </source>
</evidence>
<dbReference type="GO" id="GO:0034755">
    <property type="term" value="P:iron ion transmembrane transport"/>
    <property type="evidence" value="ECO:0007669"/>
    <property type="project" value="TreeGrafter"/>
</dbReference>
<name>A0A328ZI01_9BURK</name>
<evidence type="ECO:0000256" key="5">
    <source>
        <dbReference type="ARBA" id="ARBA00022989"/>
    </source>
</evidence>
<comment type="caution">
    <text evidence="8">The sequence shown here is derived from an EMBL/GenBank/DDBJ whole genome shotgun (WGS) entry which is preliminary data.</text>
</comment>
<reference evidence="8 9" key="1">
    <citation type="submission" date="2018-06" db="EMBL/GenBank/DDBJ databases">
        <title>Genomic Encyclopedia of Archaeal and Bacterial Type Strains, Phase II (KMG-II): from individual species to whole genera.</title>
        <authorList>
            <person name="Goeker M."/>
        </authorList>
    </citation>
    <scope>NUCLEOTIDE SEQUENCE [LARGE SCALE GENOMIC DNA]</scope>
    <source>
        <strain evidence="8 9">CFPB 3232</strain>
    </source>
</reference>
<evidence type="ECO:0000256" key="3">
    <source>
        <dbReference type="ARBA" id="ARBA00022692"/>
    </source>
</evidence>
<feature type="transmembrane region" description="Helical" evidence="7">
    <location>
        <begin position="50"/>
        <end position="71"/>
    </location>
</feature>
<evidence type="ECO:0000313" key="9">
    <source>
        <dbReference type="Proteomes" id="UP000248856"/>
    </source>
</evidence>
<dbReference type="EMBL" id="QLTA01000008">
    <property type="protein sequence ID" value="RAR84975.1"/>
    <property type="molecule type" value="Genomic_DNA"/>
</dbReference>
<evidence type="ECO:0000256" key="2">
    <source>
        <dbReference type="ARBA" id="ARBA00022448"/>
    </source>
</evidence>
<dbReference type="Proteomes" id="UP000248856">
    <property type="component" value="Unassembled WGS sequence"/>
</dbReference>
<gene>
    <name evidence="8" type="ORF">AX018_100866</name>
</gene>
<evidence type="ECO:0000256" key="7">
    <source>
        <dbReference type="SAM" id="Phobius"/>
    </source>
</evidence>
<keyword evidence="9" id="KW-1185">Reference proteome</keyword>
<dbReference type="PANTHER" id="PTHR11706">
    <property type="entry name" value="SOLUTE CARRIER PROTEIN FAMILY 11 MEMBER"/>
    <property type="match status" value="1"/>
</dbReference>
<dbReference type="RefSeq" id="WP_415842340.1">
    <property type="nucleotide sequence ID" value="NZ_CBCSGC010000246.1"/>
</dbReference>
<comment type="subcellular location">
    <subcellularLocation>
        <location evidence="1">Membrane</location>
        <topology evidence="1">Multi-pass membrane protein</topology>
    </subcellularLocation>
</comment>
<evidence type="ECO:0000313" key="8">
    <source>
        <dbReference type="EMBL" id="RAR84975.1"/>
    </source>
</evidence>
<dbReference type="GO" id="GO:0005886">
    <property type="term" value="C:plasma membrane"/>
    <property type="evidence" value="ECO:0007669"/>
    <property type="project" value="TreeGrafter"/>
</dbReference>
<organism evidence="8 9">
    <name type="scientific">Paracidovorax anthurii</name>
    <dbReference type="NCBI Taxonomy" id="78229"/>
    <lineage>
        <taxon>Bacteria</taxon>
        <taxon>Pseudomonadati</taxon>
        <taxon>Pseudomonadota</taxon>
        <taxon>Betaproteobacteria</taxon>
        <taxon>Burkholderiales</taxon>
        <taxon>Comamonadaceae</taxon>
        <taxon>Paracidovorax</taxon>
    </lineage>
</organism>
<dbReference type="InterPro" id="IPR001046">
    <property type="entry name" value="NRAMP_fam"/>
</dbReference>
<evidence type="ECO:0000256" key="6">
    <source>
        <dbReference type="ARBA" id="ARBA00023136"/>
    </source>
</evidence>